<sequence>MKSNFVKRFWRISRWFLAFFLLLFSFRFLYGYVATDTGRASAVSDYFSGIDGLRKNYASEKRGEVFAQMQNSTPQTANTQKYEKTATVRARTGRFEDDNQRIRRKVQDAKAIIQYENAFGLKGARELHLLVGVTPESFDSFYLAMQKIGTVQSMSVIKEDKTNEYRQLNAQKASLQKTLESLVELKSKGGEISDFVSLHDKILEIESRLQDLGVQLGNFNSENEFCTVRLSLYEGAPKKDVSLLHRIKVALEWSIEYFCYSMAGFFIVILSVFILILIMDKLKVMGIINRD</sequence>
<proteinExistence type="predicted"/>
<protein>
    <submittedName>
        <fullName evidence="4">DUF4349 domain-containing protein</fullName>
    </submittedName>
</protein>
<keyword evidence="2" id="KW-0472">Membrane</keyword>
<dbReference type="RefSeq" id="WP_123846690.1">
    <property type="nucleotide sequence ID" value="NZ_RPDH01000001.1"/>
</dbReference>
<reference evidence="4 5" key="1">
    <citation type="submission" date="2018-11" db="EMBL/GenBank/DDBJ databases">
        <title>Chitinophaga lutea sp.nov., isolate from arsenic contaminated soil.</title>
        <authorList>
            <person name="Zong Y."/>
        </authorList>
    </citation>
    <scope>NUCLEOTIDE SEQUENCE [LARGE SCALE GENOMIC DNA]</scope>
    <source>
        <strain evidence="4 5">ZY74</strain>
    </source>
</reference>
<dbReference type="InterPro" id="IPR025645">
    <property type="entry name" value="DUF4349"/>
</dbReference>
<dbReference type="AlphaFoldDB" id="A0A3N4Q4N2"/>
<dbReference type="Proteomes" id="UP000278351">
    <property type="component" value="Unassembled WGS sequence"/>
</dbReference>
<comment type="caution">
    <text evidence="4">The sequence shown here is derived from an EMBL/GenBank/DDBJ whole genome shotgun (WGS) entry which is preliminary data.</text>
</comment>
<dbReference type="OrthoDB" id="651340at2"/>
<keyword evidence="1" id="KW-0175">Coiled coil</keyword>
<keyword evidence="2" id="KW-1133">Transmembrane helix</keyword>
<feature type="transmembrane region" description="Helical" evidence="2">
    <location>
        <begin position="260"/>
        <end position="279"/>
    </location>
</feature>
<accession>A0A3N4Q4N2</accession>
<gene>
    <name evidence="4" type="ORF">EGT74_11935</name>
</gene>
<name>A0A3N4Q4N2_9BACT</name>
<evidence type="ECO:0000313" key="5">
    <source>
        <dbReference type="Proteomes" id="UP000278351"/>
    </source>
</evidence>
<evidence type="ECO:0000313" key="4">
    <source>
        <dbReference type="EMBL" id="RPE14179.1"/>
    </source>
</evidence>
<evidence type="ECO:0000256" key="1">
    <source>
        <dbReference type="SAM" id="Coils"/>
    </source>
</evidence>
<keyword evidence="2" id="KW-0812">Transmembrane</keyword>
<evidence type="ECO:0000259" key="3">
    <source>
        <dbReference type="Pfam" id="PF14257"/>
    </source>
</evidence>
<dbReference type="Pfam" id="PF14257">
    <property type="entry name" value="DUF4349"/>
    <property type="match status" value="1"/>
</dbReference>
<feature type="domain" description="DUF4349" evidence="3">
    <location>
        <begin position="83"/>
        <end position="278"/>
    </location>
</feature>
<feature type="coiled-coil region" evidence="1">
    <location>
        <begin position="158"/>
        <end position="185"/>
    </location>
</feature>
<keyword evidence="5" id="KW-1185">Reference proteome</keyword>
<evidence type="ECO:0000256" key="2">
    <source>
        <dbReference type="SAM" id="Phobius"/>
    </source>
</evidence>
<dbReference type="EMBL" id="RPDH01000001">
    <property type="protein sequence ID" value="RPE14179.1"/>
    <property type="molecule type" value="Genomic_DNA"/>
</dbReference>
<organism evidence="4 5">
    <name type="scientific">Chitinophaga lutea</name>
    <dbReference type="NCBI Taxonomy" id="2488634"/>
    <lineage>
        <taxon>Bacteria</taxon>
        <taxon>Pseudomonadati</taxon>
        <taxon>Bacteroidota</taxon>
        <taxon>Chitinophagia</taxon>
        <taxon>Chitinophagales</taxon>
        <taxon>Chitinophagaceae</taxon>
        <taxon>Chitinophaga</taxon>
    </lineage>
</organism>